<reference evidence="2" key="1">
    <citation type="submission" date="2024-01" db="EMBL/GenBank/DDBJ databases">
        <title>Sequencing the genomes of a sandfly, Sergentomyia squamirostris, and its two endosymbionts.</title>
        <authorList>
            <person name="Itokawa K."/>
            <person name="Sanjoba C."/>
        </authorList>
    </citation>
    <scope>NUCLEOTIDE SEQUENCE</scope>
    <source>
        <strain evidence="2">RiSSQ</strain>
    </source>
</reference>
<feature type="compositionally biased region" description="Polar residues" evidence="1">
    <location>
        <begin position="10"/>
        <end position="19"/>
    </location>
</feature>
<dbReference type="EMBL" id="AP029170">
    <property type="protein sequence ID" value="BFD46444.1"/>
    <property type="molecule type" value="Genomic_DNA"/>
</dbReference>
<proteinExistence type="predicted"/>
<gene>
    <name evidence="2" type="ORF">DMENIID0002_10900</name>
</gene>
<accession>A0AAT9G9F0</accession>
<name>A0AAT9G9F0_9RICK</name>
<sequence>MSKNHRYSKQKNLQTNPYRDNNGDLTPKYFDDTKNFDQLNDTNKKFHLRGTIKKYGKDLLSENMKDAAIELGVITAPSHSSNTGSWLTTTADVLATIPKGVVLTLAASEVLKAVGALPTGYNPNHPSAEPTDNSDAVHHKGKRGVGDISEVQSITLSNQNCFAVGVERHPANGHIEWGELYKKCYDEPCHKGQSFVSSDEGISFSWGYVLKDLEVRSVNNGQMAEIEFSHLTSS</sequence>
<protein>
    <submittedName>
        <fullName evidence="2">Uncharacterized protein</fullName>
    </submittedName>
</protein>
<feature type="region of interest" description="Disordered" evidence="1">
    <location>
        <begin position="121"/>
        <end position="141"/>
    </location>
</feature>
<evidence type="ECO:0000256" key="1">
    <source>
        <dbReference type="SAM" id="MobiDB-lite"/>
    </source>
</evidence>
<feature type="compositionally biased region" description="Polar residues" evidence="1">
    <location>
        <begin position="121"/>
        <end position="134"/>
    </location>
</feature>
<dbReference type="AlphaFoldDB" id="A0AAT9G9F0"/>
<evidence type="ECO:0000313" key="2">
    <source>
        <dbReference type="EMBL" id="BFD46444.1"/>
    </source>
</evidence>
<organism evidence="2">
    <name type="scientific">Candidatus Tisiphia endosymbiont of Sergentomyia squamirostris</name>
    <dbReference type="NCBI Taxonomy" id="3113639"/>
    <lineage>
        <taxon>Bacteria</taxon>
        <taxon>Pseudomonadati</taxon>
        <taxon>Pseudomonadota</taxon>
        <taxon>Alphaproteobacteria</taxon>
        <taxon>Rickettsiales</taxon>
        <taxon>Rickettsiaceae</taxon>
        <taxon>Rickettsieae</taxon>
        <taxon>Candidatus Tisiphia</taxon>
    </lineage>
</organism>
<feature type="region of interest" description="Disordered" evidence="1">
    <location>
        <begin position="1"/>
        <end position="27"/>
    </location>
</feature>